<feature type="region of interest" description="Disordered" evidence="1">
    <location>
        <begin position="39"/>
        <end position="58"/>
    </location>
</feature>
<proteinExistence type="predicted"/>
<dbReference type="AlphaFoldDB" id="M2N2C8"/>
<gene>
    <name evidence="2" type="ORF">BAUCODRAFT_412032</name>
</gene>
<reference evidence="2 3" key="1">
    <citation type="journal article" date="2012" name="PLoS Pathog.">
        <title>Diverse lifestyles and strategies of plant pathogenesis encoded in the genomes of eighteen Dothideomycetes fungi.</title>
        <authorList>
            <person name="Ohm R.A."/>
            <person name="Feau N."/>
            <person name="Henrissat B."/>
            <person name="Schoch C.L."/>
            <person name="Horwitz B.A."/>
            <person name="Barry K.W."/>
            <person name="Condon B.J."/>
            <person name="Copeland A.C."/>
            <person name="Dhillon B."/>
            <person name="Glaser F."/>
            <person name="Hesse C.N."/>
            <person name="Kosti I."/>
            <person name="LaButti K."/>
            <person name="Lindquist E.A."/>
            <person name="Lucas S."/>
            <person name="Salamov A.A."/>
            <person name="Bradshaw R.E."/>
            <person name="Ciuffetti L."/>
            <person name="Hamelin R.C."/>
            <person name="Kema G.H.J."/>
            <person name="Lawrence C."/>
            <person name="Scott J.A."/>
            <person name="Spatafora J.W."/>
            <person name="Turgeon B.G."/>
            <person name="de Wit P.J.G.M."/>
            <person name="Zhong S."/>
            <person name="Goodwin S.B."/>
            <person name="Grigoriev I.V."/>
        </authorList>
    </citation>
    <scope>NUCLEOTIDE SEQUENCE [LARGE SCALE GENOMIC DNA]</scope>
    <source>
        <strain evidence="2 3">UAMH 10762</strain>
    </source>
</reference>
<sequence length="58" mass="6480">MQEHGVSSCVMPCGLRQRQARGWLQKECDSLMRGERGEACARGSTDALQDNRVQRSTV</sequence>
<dbReference type="RefSeq" id="XP_007674878.1">
    <property type="nucleotide sequence ID" value="XM_007676688.1"/>
</dbReference>
<evidence type="ECO:0000256" key="1">
    <source>
        <dbReference type="SAM" id="MobiDB-lite"/>
    </source>
</evidence>
<name>M2N2C8_BAUPA</name>
<dbReference type="KEGG" id="bcom:BAUCODRAFT_412032"/>
<organism evidence="2 3">
    <name type="scientific">Baudoinia panamericana (strain UAMH 10762)</name>
    <name type="common">Angels' share fungus</name>
    <name type="synonym">Baudoinia compniacensis (strain UAMH 10762)</name>
    <dbReference type="NCBI Taxonomy" id="717646"/>
    <lineage>
        <taxon>Eukaryota</taxon>
        <taxon>Fungi</taxon>
        <taxon>Dikarya</taxon>
        <taxon>Ascomycota</taxon>
        <taxon>Pezizomycotina</taxon>
        <taxon>Dothideomycetes</taxon>
        <taxon>Dothideomycetidae</taxon>
        <taxon>Mycosphaerellales</taxon>
        <taxon>Teratosphaeriaceae</taxon>
        <taxon>Baudoinia</taxon>
    </lineage>
</organism>
<evidence type="ECO:0000313" key="2">
    <source>
        <dbReference type="EMBL" id="EMC98068.1"/>
    </source>
</evidence>
<protein>
    <submittedName>
        <fullName evidence="2">Uncharacterized protein</fullName>
    </submittedName>
</protein>
<evidence type="ECO:0000313" key="3">
    <source>
        <dbReference type="Proteomes" id="UP000011761"/>
    </source>
</evidence>
<keyword evidence="3" id="KW-1185">Reference proteome</keyword>
<dbReference type="GeneID" id="19114082"/>
<dbReference type="Proteomes" id="UP000011761">
    <property type="component" value="Unassembled WGS sequence"/>
</dbReference>
<dbReference type="HOGENOM" id="CLU_2978775_0_0_1"/>
<accession>M2N2C8</accession>
<dbReference type="EMBL" id="KB445553">
    <property type="protein sequence ID" value="EMC98068.1"/>
    <property type="molecule type" value="Genomic_DNA"/>
</dbReference>